<organism evidence="1 2">
    <name type="scientific">Rhodospira trueperi</name>
    <dbReference type="NCBI Taxonomy" id="69960"/>
    <lineage>
        <taxon>Bacteria</taxon>
        <taxon>Pseudomonadati</taxon>
        <taxon>Pseudomonadota</taxon>
        <taxon>Alphaproteobacteria</taxon>
        <taxon>Rhodospirillales</taxon>
        <taxon>Rhodospirillaceae</taxon>
        <taxon>Rhodospira</taxon>
    </lineage>
</organism>
<keyword evidence="2" id="KW-1185">Reference proteome</keyword>
<dbReference type="Pfam" id="PF06754">
    <property type="entry name" value="PhnG"/>
    <property type="match status" value="1"/>
</dbReference>
<evidence type="ECO:0000313" key="1">
    <source>
        <dbReference type="EMBL" id="SDE96105.1"/>
    </source>
</evidence>
<dbReference type="AlphaFoldDB" id="A0A1G7H6V3"/>
<dbReference type="RefSeq" id="WP_092787900.1">
    <property type="nucleotide sequence ID" value="NZ_FNAP01000018.1"/>
</dbReference>
<dbReference type="Proteomes" id="UP000199412">
    <property type="component" value="Unassembled WGS sequence"/>
</dbReference>
<protein>
    <submittedName>
        <fullName evidence="1">Alpha-D-ribose 1-methylphosphonate 5-triphosphate synthase subunit PhnG</fullName>
    </submittedName>
</protein>
<evidence type="ECO:0000313" key="2">
    <source>
        <dbReference type="Proteomes" id="UP000199412"/>
    </source>
</evidence>
<reference evidence="1 2" key="1">
    <citation type="submission" date="2016-10" db="EMBL/GenBank/DDBJ databases">
        <authorList>
            <person name="de Groot N.N."/>
        </authorList>
    </citation>
    <scope>NUCLEOTIDE SEQUENCE [LARGE SCALE GENOMIC DNA]</scope>
    <source>
        <strain evidence="1 2">ATCC 700224</strain>
    </source>
</reference>
<dbReference type="EMBL" id="FNAP01000018">
    <property type="protein sequence ID" value="SDE96105.1"/>
    <property type="molecule type" value="Genomic_DNA"/>
</dbReference>
<proteinExistence type="predicted"/>
<accession>A0A1G7H6V3</accession>
<dbReference type="InterPro" id="IPR009609">
    <property type="entry name" value="Phosphonate_metab_PhnG"/>
</dbReference>
<sequence length="159" mass="17235">MTVAASDLDSDRTDRQRWMRVLALALPDRLEAAWDAVTDPPAVRTLRPPEIGTAMVTARAGGTGARFNLGEMTLTRCAVAIDGADGTTRVGHGHVAGRNRRHAELAAVFDALLQDPAHQDRLERTLIAPLAAEQEAARHETSRRAAASRVDFFTMVRGD</sequence>
<dbReference type="STRING" id="69960.SAMN05421720_11827"/>
<dbReference type="NCBIfam" id="TIGR03293">
    <property type="entry name" value="PhnG_redo"/>
    <property type="match status" value="1"/>
</dbReference>
<dbReference type="OrthoDB" id="530475at2"/>
<gene>
    <name evidence="1" type="ORF">SAMN05421720_11827</name>
</gene>
<dbReference type="GO" id="GO:0019634">
    <property type="term" value="P:organic phosphonate metabolic process"/>
    <property type="evidence" value="ECO:0007669"/>
    <property type="project" value="InterPro"/>
</dbReference>
<dbReference type="GO" id="GO:0015716">
    <property type="term" value="P:organic phosphonate transport"/>
    <property type="evidence" value="ECO:0007669"/>
    <property type="project" value="InterPro"/>
</dbReference>
<name>A0A1G7H6V3_9PROT</name>